<sequence>MCRSRCRPGQTRSLAFLPSTPASSAHAPRDGAAACHRTLRMTSPLSPPGPADSRRRHTIYHGRRRASPYRPTVHGGLITHLRATSPGPCSTRSPSPAATTAPFHLPDWDPSSPSHSPRSPPSPSHSTSASSRRLSPLARFLLDALRRHQRWGPPVVADLSKLRRVPPTLVAEVLSAHPPPPPPLALPFFHWAGRQKGFRHCFPAFHALASLLSAAGLPAAADQLPDLIRSHGKPVSHPQLTLLIRLHTAARRPLRALYTLRRFRHDFSVQPQVHVCNRVLGALTAAGHVEDALKLFDEMAESGIRPMPVTFAIIVRALGQEGMAERILEMIGRMRDEVCRPDVFVYTALVKTMVRRGHMEACIRVWEEMGRDGVEPDTMAYATMVEGLCNAGMVEKAAKLFEGMRKKGLLVHRIVYASLVDGYVAAGRVGDGCRILKEMVDAGYRADLKTYNILIGGLCGIGREDKAHQMFQIVLQEELVPSSETVSQLLVCYADKGEMVNFFGLVDKLVELSLPAVEFLADFLRLFACKGGRELKAVELFKTLRQKGYCSVNIYNILIENLLKIKERKKALLLFEEMKASDDCEPESCTYSLMIPCFVDEGNIEEACSCYNSMMKAEWIPSLSAYRSLVKGLCKIGDINAAVSLVSDCLGNVENGPMEFKYTLTVIEACRSKDPEKVMKVVVEMIELGYLIEELIFSAVIYGFCKYATSTGAREVFSVMRDRDIISEADFIVYEDMLNEHLKKVTADLVISGLKFFNLESKLKWRSRID</sequence>
<dbReference type="Gramene" id="TraesCAD_scaffold_026362_01G000100.1">
    <property type="protein sequence ID" value="TraesCAD_scaffold_026362_01G000100.1"/>
    <property type="gene ID" value="TraesCAD_scaffold_026362_01G000100"/>
</dbReference>
<dbReference type="AlphaFoldDB" id="A0A3B6MS27"/>
<reference evidence="6" key="1">
    <citation type="submission" date="2018-08" db="EMBL/GenBank/DDBJ databases">
        <authorList>
            <person name="Rossello M."/>
        </authorList>
    </citation>
    <scope>NUCLEOTIDE SEQUENCE [LARGE SCALE GENOMIC DNA]</scope>
    <source>
        <strain evidence="6">cv. Chinese Spring</strain>
    </source>
</reference>
<evidence type="ECO:0000256" key="2">
    <source>
        <dbReference type="ARBA" id="ARBA00022737"/>
    </source>
</evidence>
<dbReference type="Gramene" id="TraesCS5D03G0610300.1">
    <property type="protein sequence ID" value="TraesCS5D03G0610300.1.CDS1"/>
    <property type="gene ID" value="TraesCS5D03G0610300"/>
</dbReference>
<dbReference type="Gramene" id="TraesCS5D02G266100.1">
    <property type="protein sequence ID" value="TraesCS5D02G266100.1.cds1"/>
    <property type="gene ID" value="TraesCS5D02G266100"/>
</dbReference>
<feature type="repeat" description="PPR" evidence="4">
    <location>
        <begin position="377"/>
        <end position="411"/>
    </location>
</feature>
<dbReference type="PANTHER" id="PTHR47939">
    <property type="entry name" value="MEMBRANE-ASSOCIATED SALT-INDUCIBLE PROTEIN-LIKE"/>
    <property type="match status" value="1"/>
</dbReference>
<feature type="repeat" description="PPR" evidence="4">
    <location>
        <begin position="412"/>
        <end position="446"/>
    </location>
</feature>
<feature type="repeat" description="PPR" evidence="4">
    <location>
        <begin position="447"/>
        <end position="481"/>
    </location>
</feature>
<evidence type="ECO:0000256" key="3">
    <source>
        <dbReference type="ARBA" id="ARBA00022946"/>
    </source>
</evidence>
<dbReference type="InterPro" id="IPR050667">
    <property type="entry name" value="PPR-containing_protein"/>
</dbReference>
<dbReference type="RefSeq" id="XP_044397893.1">
    <property type="nucleotide sequence ID" value="XM_044541958.1"/>
</dbReference>
<evidence type="ECO:0000256" key="5">
    <source>
        <dbReference type="SAM" id="MobiDB-lite"/>
    </source>
</evidence>
<feature type="region of interest" description="Disordered" evidence="5">
    <location>
        <begin position="79"/>
        <end position="132"/>
    </location>
</feature>
<proteinExistence type="inferred from homology"/>
<evidence type="ECO:0000256" key="1">
    <source>
        <dbReference type="ARBA" id="ARBA00007626"/>
    </source>
</evidence>
<keyword evidence="3" id="KW-0809">Transit peptide</keyword>
<dbReference type="Pfam" id="PF01535">
    <property type="entry name" value="PPR"/>
    <property type="match status" value="1"/>
</dbReference>
<reference evidence="6" key="2">
    <citation type="submission" date="2018-10" db="UniProtKB">
        <authorList>
            <consortium name="EnsemblPlants"/>
        </authorList>
    </citation>
    <scope>IDENTIFICATION</scope>
</reference>
<evidence type="ECO:0000313" key="7">
    <source>
        <dbReference type="Proteomes" id="UP000019116"/>
    </source>
</evidence>
<protein>
    <recommendedName>
        <fullName evidence="8">Pentacotripeptide-repeat region of PRORP domain-containing protein</fullName>
    </recommendedName>
</protein>
<dbReference type="InterPro" id="IPR002885">
    <property type="entry name" value="PPR_rpt"/>
</dbReference>
<feature type="region of interest" description="Disordered" evidence="5">
    <location>
        <begin position="1"/>
        <end position="32"/>
    </location>
</feature>
<evidence type="ECO:0000256" key="4">
    <source>
        <dbReference type="PROSITE-ProRule" id="PRU00708"/>
    </source>
</evidence>
<feature type="repeat" description="PPR" evidence="4">
    <location>
        <begin position="272"/>
        <end position="306"/>
    </location>
</feature>
<dbReference type="Proteomes" id="UP000019116">
    <property type="component" value="Chromosome 5D"/>
</dbReference>
<feature type="repeat" description="PPR" evidence="4">
    <location>
        <begin position="342"/>
        <end position="376"/>
    </location>
</feature>
<dbReference type="STRING" id="4565.A0A3B6MS27"/>
<organism evidence="6">
    <name type="scientific">Triticum aestivum</name>
    <name type="common">Wheat</name>
    <dbReference type="NCBI Taxonomy" id="4565"/>
    <lineage>
        <taxon>Eukaryota</taxon>
        <taxon>Viridiplantae</taxon>
        <taxon>Streptophyta</taxon>
        <taxon>Embryophyta</taxon>
        <taxon>Tracheophyta</taxon>
        <taxon>Spermatophyta</taxon>
        <taxon>Magnoliopsida</taxon>
        <taxon>Liliopsida</taxon>
        <taxon>Poales</taxon>
        <taxon>Poaceae</taxon>
        <taxon>BOP clade</taxon>
        <taxon>Pooideae</taxon>
        <taxon>Triticodae</taxon>
        <taxon>Triticeae</taxon>
        <taxon>Triticinae</taxon>
        <taxon>Triticum</taxon>
    </lineage>
</organism>
<dbReference type="InterPro" id="IPR011990">
    <property type="entry name" value="TPR-like_helical_dom_sf"/>
</dbReference>
<dbReference type="Gramene" id="TraesROB_scaffold_017377_01G000600.1">
    <property type="protein sequence ID" value="TraesROB_scaffold_017377_01G000600.1"/>
    <property type="gene ID" value="TraesROB_scaffold_017377_01G000600"/>
</dbReference>
<comment type="similarity">
    <text evidence="1">Belongs to the PPR family. P subfamily.</text>
</comment>
<dbReference type="KEGG" id="taes:123121870"/>
<dbReference type="Gramene" id="TraesKAR5D01G0267040.1">
    <property type="protein sequence ID" value="cds.TraesKAR5D01G0267040.1"/>
    <property type="gene ID" value="TraesKAR5D01G0267040"/>
</dbReference>
<dbReference type="OMA" id="LIERVMY"/>
<dbReference type="PANTHER" id="PTHR47939:SF13">
    <property type="entry name" value="OS03G0201400 PROTEIN"/>
    <property type="match status" value="1"/>
</dbReference>
<name>A0A3B6MS27_WHEAT</name>
<keyword evidence="2" id="KW-0677">Repeat</keyword>
<keyword evidence="7" id="KW-1185">Reference proteome</keyword>
<feature type="compositionally biased region" description="Polar residues" evidence="5">
    <location>
        <begin position="87"/>
        <end position="98"/>
    </location>
</feature>
<accession>A0A3B6MS27</accession>
<dbReference type="PROSITE" id="PS51375">
    <property type="entry name" value="PPR"/>
    <property type="match status" value="7"/>
</dbReference>
<dbReference type="Gramene" id="TraesWEE_scaffold_011404_01G000500.1">
    <property type="protein sequence ID" value="TraesWEE_scaffold_011404_01G000500.1"/>
    <property type="gene ID" value="TraesWEE_scaffold_011404_01G000500"/>
</dbReference>
<evidence type="ECO:0000313" key="6">
    <source>
        <dbReference type="EnsemblPlants" id="TraesCS5D02G266100.1.cds1"/>
    </source>
</evidence>
<feature type="repeat" description="PPR" evidence="4">
    <location>
        <begin position="307"/>
        <end position="341"/>
    </location>
</feature>
<dbReference type="GeneID" id="123121870"/>
<dbReference type="Gene3D" id="1.25.40.10">
    <property type="entry name" value="Tetratricopeptide repeat domain"/>
    <property type="match status" value="4"/>
</dbReference>
<dbReference type="Gramene" id="TraesCLE_scaffold_025449_01G000100.1">
    <property type="protein sequence ID" value="TraesCLE_scaffold_025449_01G000100.1"/>
    <property type="gene ID" value="TraesCLE_scaffold_025449_01G000100"/>
</dbReference>
<dbReference type="Pfam" id="PF13041">
    <property type="entry name" value="PPR_2"/>
    <property type="match status" value="4"/>
</dbReference>
<feature type="repeat" description="PPR" evidence="4">
    <location>
        <begin position="587"/>
        <end position="621"/>
    </location>
</feature>
<dbReference type="EnsemblPlants" id="TraesCS5D02G266100.1">
    <property type="protein sequence ID" value="TraesCS5D02G266100.1.cds1"/>
    <property type="gene ID" value="TraesCS5D02G266100"/>
</dbReference>
<evidence type="ECO:0008006" key="8">
    <source>
        <dbReference type="Google" id="ProtNLM"/>
    </source>
</evidence>
<dbReference type="NCBIfam" id="TIGR00756">
    <property type="entry name" value="PPR"/>
    <property type="match status" value="8"/>
</dbReference>
<dbReference type="SMR" id="A0A3B6MS27"/>